<dbReference type="CDD" id="cd19946">
    <property type="entry name" value="GlpA-like_Fer2_BFD-like"/>
    <property type="match status" value="1"/>
</dbReference>
<dbReference type="PANTHER" id="PTHR42949:SF3">
    <property type="entry name" value="ANAEROBIC GLYCEROL-3-PHOSPHATE DEHYDROGENASE SUBUNIT B"/>
    <property type="match status" value="1"/>
</dbReference>
<feature type="domain" description="BFD-like [2Fe-2S]-binding" evidence="2">
    <location>
        <begin position="378"/>
        <end position="429"/>
    </location>
</feature>
<evidence type="ECO:0000259" key="2">
    <source>
        <dbReference type="Pfam" id="PF04324"/>
    </source>
</evidence>
<dbReference type="EMBL" id="CP017147">
    <property type="protein sequence ID" value="AOO83867.1"/>
    <property type="molecule type" value="Genomic_DNA"/>
</dbReference>
<dbReference type="InterPro" id="IPR007419">
    <property type="entry name" value="BFD-like_2Fe2S-bd_dom"/>
</dbReference>
<dbReference type="InterPro" id="IPR023753">
    <property type="entry name" value="FAD/NAD-binding_dom"/>
</dbReference>
<evidence type="ECO:0000313" key="5">
    <source>
        <dbReference type="Proteomes" id="UP000094969"/>
    </source>
</evidence>
<dbReference type="AlphaFoldDB" id="A0A1D7U915"/>
<dbReference type="SUPFAM" id="SSF51905">
    <property type="entry name" value="FAD/NAD(P)-binding domain"/>
    <property type="match status" value="1"/>
</dbReference>
<dbReference type="RefSeq" id="WP_069693061.1">
    <property type="nucleotide sequence ID" value="NZ_CP017147.1"/>
</dbReference>
<dbReference type="PIRSF" id="PIRSF037495">
    <property type="entry name" value="Opine_OX_OoxA/HcnB"/>
    <property type="match status" value="1"/>
</dbReference>
<dbReference type="Gene3D" id="3.50.50.60">
    <property type="entry name" value="FAD/NAD(P)-binding domain"/>
    <property type="match status" value="2"/>
</dbReference>
<dbReference type="GO" id="GO:0016491">
    <property type="term" value="F:oxidoreductase activity"/>
    <property type="evidence" value="ECO:0007669"/>
    <property type="project" value="UniProtKB-KW"/>
</dbReference>
<dbReference type="PRINTS" id="PR00411">
    <property type="entry name" value="PNDRDTASEI"/>
</dbReference>
<dbReference type="PANTHER" id="PTHR42949">
    <property type="entry name" value="ANAEROBIC GLYCEROL-3-PHOSPHATE DEHYDROGENASE SUBUNIT B"/>
    <property type="match status" value="1"/>
</dbReference>
<dbReference type="KEGG" id="bvv:BHK69_28530"/>
<dbReference type="Pfam" id="PF04324">
    <property type="entry name" value="Fer2_BFD"/>
    <property type="match status" value="1"/>
</dbReference>
<accession>A0A1D7U915</accession>
<keyword evidence="5" id="KW-1185">Reference proteome</keyword>
<feature type="domain" description="FAD/NAD(P)-binding" evidence="3">
    <location>
        <begin position="4"/>
        <end position="318"/>
    </location>
</feature>
<sequence length="472" mass="48923">MTHDLIVLGAGPAGANAAIVASQAGLKVALLDEQDGAGGQVWRQPLPGLTGLPVSAEARSGDALRAKISASKVDLRLSRRIWSVGGSFRVDALGPQGNETVEAPSLIAATGAHERVVPFPGWTLPGVIGLAAATVLIKSQGVTPGRKVVVAGCGPLLVTVAAGILKLGGEVAGIVDLAGRRDWLAALPSLATQPELLGRGLGWALKIGAARVPVYFSHAIRQAQGRHVLERIVIAPVGRDGAYASGSEITLETDALCIGHGLVPGAEVTKLLRAEHRFDRLRGGFVPMLDAYGRTTVERLFACGDGAGLRGAIIAEQAGRLAGLTAAHDAGAVPADRFAQIADPILAAISRARRFSDAMAGIMALRPAQVAAIAPETVICRCEDVTRGEIDAAHEAGAHDLNQLKHFTRCGMGPCQGRMCGDVAAELLASKVGSRERAGYWTGRPPLRPVPFDALMGAFDYSDIPIPEPAPL</sequence>
<dbReference type="InterPro" id="IPR051691">
    <property type="entry name" value="Metab_Enz_Cyan_OpOx_G3PDH"/>
</dbReference>
<gene>
    <name evidence="4" type="ORF">BHK69_28530</name>
</gene>
<name>A0A1D7U915_9HYPH</name>
<dbReference type="Gene3D" id="1.10.10.1100">
    <property type="entry name" value="BFD-like [2Fe-2S]-binding domain"/>
    <property type="match status" value="1"/>
</dbReference>
<dbReference type="Pfam" id="PF07992">
    <property type="entry name" value="Pyr_redox_2"/>
    <property type="match status" value="1"/>
</dbReference>
<dbReference type="InterPro" id="IPR017224">
    <property type="entry name" value="Opine_Oxase_asu/HCN_bsu"/>
</dbReference>
<evidence type="ECO:0000259" key="3">
    <source>
        <dbReference type="Pfam" id="PF07992"/>
    </source>
</evidence>
<dbReference type="Proteomes" id="UP000094969">
    <property type="component" value="Chromosome"/>
</dbReference>
<keyword evidence="1" id="KW-0560">Oxidoreductase</keyword>
<dbReference type="STRING" id="1526658.BHK69_28530"/>
<dbReference type="PRINTS" id="PR00368">
    <property type="entry name" value="FADPNR"/>
</dbReference>
<evidence type="ECO:0000256" key="1">
    <source>
        <dbReference type="ARBA" id="ARBA00023002"/>
    </source>
</evidence>
<organism evidence="4 5">
    <name type="scientific">Bosea vaviloviae</name>
    <dbReference type="NCBI Taxonomy" id="1526658"/>
    <lineage>
        <taxon>Bacteria</taxon>
        <taxon>Pseudomonadati</taxon>
        <taxon>Pseudomonadota</taxon>
        <taxon>Alphaproteobacteria</taxon>
        <taxon>Hyphomicrobiales</taxon>
        <taxon>Boseaceae</taxon>
        <taxon>Bosea</taxon>
    </lineage>
</organism>
<evidence type="ECO:0000313" key="4">
    <source>
        <dbReference type="EMBL" id="AOO83867.1"/>
    </source>
</evidence>
<protein>
    <submittedName>
        <fullName evidence="4">FAD/NAD(P)-binding oxidoreductase</fullName>
    </submittedName>
</protein>
<dbReference type="InterPro" id="IPR036188">
    <property type="entry name" value="FAD/NAD-bd_sf"/>
</dbReference>
<dbReference type="InterPro" id="IPR041854">
    <property type="entry name" value="BFD-like_2Fe2S-bd_dom_sf"/>
</dbReference>
<reference evidence="4 5" key="1">
    <citation type="journal article" date="2015" name="Antonie Van Leeuwenhoek">
        <title>Bosea vaviloviae sp. nov., a new species of slow-growing rhizobia isolated from nodules of the relict species Vavilovia formosa (Stev.) Fed.</title>
        <authorList>
            <person name="Safronova V.I."/>
            <person name="Kuznetsova I.G."/>
            <person name="Sazanova A.L."/>
            <person name="Kimeklis A.K."/>
            <person name="Belimov A.A."/>
            <person name="Andronov E.E."/>
            <person name="Pinaev A.G."/>
            <person name="Chizhevskaya E.P."/>
            <person name="Pukhaev A.R."/>
            <person name="Popov K.P."/>
            <person name="Willems A."/>
            <person name="Tikhonovich I.A."/>
        </authorList>
    </citation>
    <scope>NUCLEOTIDE SEQUENCE [LARGE SCALE GENOMIC DNA]</scope>
    <source>
        <strain evidence="4 5">Vaf18</strain>
    </source>
</reference>
<proteinExistence type="predicted"/>